<feature type="domain" description="Protein kinase" evidence="10">
    <location>
        <begin position="10"/>
        <end position="270"/>
    </location>
</feature>
<keyword evidence="3" id="KW-0808">Transferase</keyword>
<dbReference type="EC" id="2.7.11.1" evidence="1"/>
<comment type="catalytic activity">
    <reaction evidence="7">
        <text>L-threonyl-[protein] + ATP = O-phospho-L-threonyl-[protein] + ADP + H(+)</text>
        <dbReference type="Rhea" id="RHEA:46608"/>
        <dbReference type="Rhea" id="RHEA-COMP:11060"/>
        <dbReference type="Rhea" id="RHEA-COMP:11605"/>
        <dbReference type="ChEBI" id="CHEBI:15378"/>
        <dbReference type="ChEBI" id="CHEBI:30013"/>
        <dbReference type="ChEBI" id="CHEBI:30616"/>
        <dbReference type="ChEBI" id="CHEBI:61977"/>
        <dbReference type="ChEBI" id="CHEBI:456216"/>
        <dbReference type="EC" id="2.7.11.1"/>
    </reaction>
</comment>
<evidence type="ECO:0000256" key="8">
    <source>
        <dbReference type="ARBA" id="ARBA00048679"/>
    </source>
</evidence>
<dbReference type="GO" id="GO:0005524">
    <property type="term" value="F:ATP binding"/>
    <property type="evidence" value="ECO:0007669"/>
    <property type="project" value="UniProtKB-KW"/>
</dbReference>
<protein>
    <recommendedName>
        <fullName evidence="1">non-specific serine/threonine protein kinase</fullName>
        <ecNumber evidence="1">2.7.11.1</ecNumber>
    </recommendedName>
</protein>
<name>A0A494X361_9FIRM</name>
<keyword evidence="5 12" id="KW-0418">Kinase</keyword>
<evidence type="ECO:0000256" key="6">
    <source>
        <dbReference type="ARBA" id="ARBA00022840"/>
    </source>
</evidence>
<comment type="caution">
    <text evidence="12">The sequence shown here is derived from an EMBL/GenBank/DDBJ whole genome shotgun (WGS) entry which is preliminary data.</text>
</comment>
<dbReference type="GO" id="GO:0004674">
    <property type="term" value="F:protein serine/threonine kinase activity"/>
    <property type="evidence" value="ECO:0007669"/>
    <property type="project" value="UniProtKB-KW"/>
</dbReference>
<dbReference type="InterPro" id="IPR008271">
    <property type="entry name" value="Ser/Thr_kinase_AS"/>
</dbReference>
<dbReference type="SUPFAM" id="SSF56112">
    <property type="entry name" value="Protein kinase-like (PK-like)"/>
    <property type="match status" value="1"/>
</dbReference>
<organism evidence="12 13">
    <name type="scientific">Desulfofundulus salinus</name>
    <dbReference type="NCBI Taxonomy" id="2419843"/>
    <lineage>
        <taxon>Bacteria</taxon>
        <taxon>Bacillati</taxon>
        <taxon>Bacillota</taxon>
        <taxon>Clostridia</taxon>
        <taxon>Eubacteriales</taxon>
        <taxon>Peptococcaceae</taxon>
        <taxon>Desulfofundulus</taxon>
    </lineage>
</organism>
<dbReference type="PANTHER" id="PTHR43289">
    <property type="entry name" value="MITOGEN-ACTIVATED PROTEIN KINASE KINASE KINASE 20-RELATED"/>
    <property type="match status" value="1"/>
</dbReference>
<feature type="domain" description="PASTA" evidence="11">
    <location>
        <begin position="404"/>
        <end position="472"/>
    </location>
</feature>
<keyword evidence="13" id="KW-1185">Reference proteome</keyword>
<feature type="transmembrane region" description="Helical" evidence="9">
    <location>
        <begin position="312"/>
        <end position="334"/>
    </location>
</feature>
<feature type="domain" description="PASTA" evidence="11">
    <location>
        <begin position="336"/>
        <end position="403"/>
    </location>
</feature>
<reference evidence="12 13" key="1">
    <citation type="submission" date="2018-10" db="EMBL/GenBank/DDBJ databases">
        <authorList>
            <person name="Grouzdev D.S."/>
            <person name="Krutkina M.S."/>
            <person name="Tourova T.P."/>
            <person name="Nazina T.N."/>
        </authorList>
    </citation>
    <scope>NUCLEOTIDE SEQUENCE [LARGE SCALE GENOMIC DNA]</scope>
    <source>
        <strain evidence="12 13">435</strain>
    </source>
</reference>
<evidence type="ECO:0000313" key="12">
    <source>
        <dbReference type="EMBL" id="RKO67284.1"/>
    </source>
</evidence>
<dbReference type="FunFam" id="1.10.510.10:FF:000021">
    <property type="entry name" value="Serine/threonine protein kinase"/>
    <property type="match status" value="1"/>
</dbReference>
<dbReference type="PROSITE" id="PS51178">
    <property type="entry name" value="PASTA"/>
    <property type="match status" value="3"/>
</dbReference>
<dbReference type="SMART" id="SM00740">
    <property type="entry name" value="PASTA"/>
    <property type="match status" value="3"/>
</dbReference>
<dbReference type="Proteomes" id="UP000271256">
    <property type="component" value="Unassembled WGS sequence"/>
</dbReference>
<dbReference type="Pfam" id="PF00069">
    <property type="entry name" value="Pkinase"/>
    <property type="match status" value="1"/>
</dbReference>
<dbReference type="PANTHER" id="PTHR43289:SF34">
    <property type="entry name" value="SERINE_THREONINE-PROTEIN KINASE YBDM-RELATED"/>
    <property type="match status" value="1"/>
</dbReference>
<dbReference type="NCBIfam" id="NF033483">
    <property type="entry name" value="PknB_PASTA_kin"/>
    <property type="match status" value="1"/>
</dbReference>
<dbReference type="OrthoDB" id="9788659at2"/>
<keyword evidence="9" id="KW-0472">Membrane</keyword>
<evidence type="ECO:0000313" key="13">
    <source>
        <dbReference type="Proteomes" id="UP000271256"/>
    </source>
</evidence>
<dbReference type="Gene3D" id="1.10.510.10">
    <property type="entry name" value="Transferase(Phosphotransferase) domain 1"/>
    <property type="match status" value="1"/>
</dbReference>
<feature type="domain" description="PASTA" evidence="11">
    <location>
        <begin position="475"/>
        <end position="543"/>
    </location>
</feature>
<dbReference type="InterPro" id="IPR000719">
    <property type="entry name" value="Prot_kinase_dom"/>
</dbReference>
<dbReference type="InterPro" id="IPR011009">
    <property type="entry name" value="Kinase-like_dom_sf"/>
</dbReference>
<sequence>MIGRQLGNRYEILEQLGGGGMAIVYKGRDTFLNRLVTIKVLRPEFSSDKDFTRRFRREAQAVASLSHPNIVSIYDVGQEDDIQYLVMEYVDGEDLKTVIRREGAMPPEKAVQIAFQILEALEHAHENNIVHRDIKPHNILITKSGRAKLTDFGIAREATAATITQTDTIVGSVHYLSPEQARGELAGPQSDLYSLGVVLYEMLTGSVPFAGDSPIAVAIKHIQEEPEPPSRRNPAVSPGLEQVVLRAMQKNPQSRFASARDMARHLEDLFARDGEEVTRFIPLDEMATRVLKPVEKPREEGVRRRRLRPVGWVALALLLVALLAGGAFALSNYLEGPPPVTVPSVINKDLSEAQRILADLGLQVAVRKVHHPKIPEGYVIDQDIGPEHAPIKPPRVITLTVSLGPDLREVPDLYRLPLEGARIRLAERGLVLAEQVQKDYDDNVPPDLIFQQSPAAGERVAPNTPVTVYLSLGPKPRQSKVPNLIGLTMEQARVKLAENNLSLDENVEWVESTDYFQNQVIIQDPAPDSIVNQGTSVKVTLSKGPGPVPKEVRVKVPLPNDGQAHQVKIVINDVRGTTLAYVNTHQPGETVVTTVRYYGRATIEVYVDNKLVKQKPLQEGKNDDDD</sequence>
<dbReference type="PROSITE" id="PS00108">
    <property type="entry name" value="PROTEIN_KINASE_ST"/>
    <property type="match status" value="1"/>
</dbReference>
<evidence type="ECO:0000259" key="11">
    <source>
        <dbReference type="PROSITE" id="PS51178"/>
    </source>
</evidence>
<dbReference type="Gene3D" id="3.30.200.20">
    <property type="entry name" value="Phosphorylase Kinase, domain 1"/>
    <property type="match status" value="1"/>
</dbReference>
<keyword evidence="2" id="KW-0723">Serine/threonine-protein kinase</keyword>
<evidence type="ECO:0000256" key="7">
    <source>
        <dbReference type="ARBA" id="ARBA00047899"/>
    </source>
</evidence>
<evidence type="ECO:0000256" key="4">
    <source>
        <dbReference type="ARBA" id="ARBA00022741"/>
    </source>
</evidence>
<dbReference type="EMBL" id="RBWE01000001">
    <property type="protein sequence ID" value="RKO67284.1"/>
    <property type="molecule type" value="Genomic_DNA"/>
</dbReference>
<keyword evidence="9" id="KW-0812">Transmembrane</keyword>
<dbReference type="PROSITE" id="PS50011">
    <property type="entry name" value="PROTEIN_KINASE_DOM"/>
    <property type="match status" value="1"/>
</dbReference>
<dbReference type="CDD" id="cd06577">
    <property type="entry name" value="PASTA_pknB"/>
    <property type="match status" value="3"/>
</dbReference>
<dbReference type="SMART" id="SM00220">
    <property type="entry name" value="S_TKc"/>
    <property type="match status" value="1"/>
</dbReference>
<gene>
    <name evidence="12" type="primary">pknB</name>
    <name evidence="12" type="ORF">D7024_10155</name>
</gene>
<evidence type="ECO:0000256" key="1">
    <source>
        <dbReference type="ARBA" id="ARBA00012513"/>
    </source>
</evidence>
<comment type="catalytic activity">
    <reaction evidence="8">
        <text>L-seryl-[protein] + ATP = O-phospho-L-seryl-[protein] + ADP + H(+)</text>
        <dbReference type="Rhea" id="RHEA:17989"/>
        <dbReference type="Rhea" id="RHEA-COMP:9863"/>
        <dbReference type="Rhea" id="RHEA-COMP:11604"/>
        <dbReference type="ChEBI" id="CHEBI:15378"/>
        <dbReference type="ChEBI" id="CHEBI:29999"/>
        <dbReference type="ChEBI" id="CHEBI:30616"/>
        <dbReference type="ChEBI" id="CHEBI:83421"/>
        <dbReference type="ChEBI" id="CHEBI:456216"/>
        <dbReference type="EC" id="2.7.11.1"/>
    </reaction>
</comment>
<keyword evidence="6" id="KW-0067">ATP-binding</keyword>
<dbReference type="AlphaFoldDB" id="A0A494X361"/>
<dbReference type="Gene3D" id="3.30.10.20">
    <property type="match status" value="3"/>
</dbReference>
<keyword evidence="4" id="KW-0547">Nucleotide-binding</keyword>
<dbReference type="CDD" id="cd14014">
    <property type="entry name" value="STKc_PknB_like"/>
    <property type="match status" value="1"/>
</dbReference>
<evidence type="ECO:0000256" key="3">
    <source>
        <dbReference type="ARBA" id="ARBA00022679"/>
    </source>
</evidence>
<dbReference type="InterPro" id="IPR005543">
    <property type="entry name" value="PASTA_dom"/>
</dbReference>
<evidence type="ECO:0000256" key="9">
    <source>
        <dbReference type="SAM" id="Phobius"/>
    </source>
</evidence>
<proteinExistence type="predicted"/>
<evidence type="ECO:0000256" key="2">
    <source>
        <dbReference type="ARBA" id="ARBA00022527"/>
    </source>
</evidence>
<keyword evidence="9" id="KW-1133">Transmembrane helix</keyword>
<dbReference type="Pfam" id="PF03793">
    <property type="entry name" value="PASTA"/>
    <property type="match status" value="3"/>
</dbReference>
<accession>A0A494X361</accession>
<evidence type="ECO:0000256" key="5">
    <source>
        <dbReference type="ARBA" id="ARBA00022777"/>
    </source>
</evidence>
<evidence type="ECO:0000259" key="10">
    <source>
        <dbReference type="PROSITE" id="PS50011"/>
    </source>
</evidence>
<dbReference type="FunFam" id="3.30.200.20:FF:000035">
    <property type="entry name" value="Serine/threonine protein kinase Stk1"/>
    <property type="match status" value="1"/>
</dbReference>